<comment type="subcellular location">
    <subcellularLocation>
        <location evidence="1">Cell membrane</location>
        <topology evidence="1">Multi-pass membrane protein</topology>
    </subcellularLocation>
</comment>
<accession>A0A914B4H1</accession>
<reference evidence="14" key="1">
    <citation type="submission" date="2022-11" db="UniProtKB">
        <authorList>
            <consortium name="EnsemblMetazoa"/>
        </authorList>
    </citation>
    <scope>IDENTIFICATION</scope>
</reference>
<keyword evidence="9 10" id="KW-0807">Transducer</keyword>
<evidence type="ECO:0000256" key="9">
    <source>
        <dbReference type="ARBA" id="ARBA00023224"/>
    </source>
</evidence>
<evidence type="ECO:0000256" key="11">
    <source>
        <dbReference type="SAM" id="MobiDB-lite"/>
    </source>
</evidence>
<evidence type="ECO:0000256" key="8">
    <source>
        <dbReference type="ARBA" id="ARBA00023170"/>
    </source>
</evidence>
<evidence type="ECO:0000256" key="7">
    <source>
        <dbReference type="ARBA" id="ARBA00023157"/>
    </source>
</evidence>
<dbReference type="GO" id="GO:0004993">
    <property type="term" value="F:G protein-coupled serotonin receptor activity"/>
    <property type="evidence" value="ECO:0007669"/>
    <property type="project" value="UniProtKB-ARBA"/>
</dbReference>
<dbReference type="GO" id="GO:0005886">
    <property type="term" value="C:plasma membrane"/>
    <property type="evidence" value="ECO:0007669"/>
    <property type="project" value="UniProtKB-SubCell"/>
</dbReference>
<evidence type="ECO:0000256" key="3">
    <source>
        <dbReference type="ARBA" id="ARBA00022692"/>
    </source>
</evidence>
<feature type="transmembrane region" description="Helical" evidence="12">
    <location>
        <begin position="330"/>
        <end position="352"/>
    </location>
</feature>
<dbReference type="Proteomes" id="UP000887568">
    <property type="component" value="Unplaced"/>
</dbReference>
<dbReference type="GeneID" id="119740052"/>
<keyword evidence="2" id="KW-1003">Cell membrane</keyword>
<feature type="transmembrane region" description="Helical" evidence="12">
    <location>
        <begin position="61"/>
        <end position="80"/>
    </location>
</feature>
<evidence type="ECO:0000256" key="6">
    <source>
        <dbReference type="ARBA" id="ARBA00023136"/>
    </source>
</evidence>
<feature type="transmembrane region" description="Helical" evidence="12">
    <location>
        <begin position="100"/>
        <end position="121"/>
    </location>
</feature>
<dbReference type="Gene3D" id="1.20.1070.10">
    <property type="entry name" value="Rhodopsin 7-helix transmembrane proteins"/>
    <property type="match status" value="1"/>
</dbReference>
<feature type="transmembrane region" description="Helical" evidence="12">
    <location>
        <begin position="372"/>
        <end position="391"/>
    </location>
</feature>
<dbReference type="SUPFAM" id="SSF81321">
    <property type="entry name" value="Family A G protein-coupled receptor-like"/>
    <property type="match status" value="1"/>
</dbReference>
<name>A0A914B4H1_PATMI</name>
<evidence type="ECO:0000256" key="2">
    <source>
        <dbReference type="ARBA" id="ARBA00022475"/>
    </source>
</evidence>
<feature type="transmembrane region" description="Helical" evidence="12">
    <location>
        <begin position="181"/>
        <end position="206"/>
    </location>
</feature>
<evidence type="ECO:0000313" key="14">
    <source>
        <dbReference type="EnsemblMetazoa" id="XP_038071181.1"/>
    </source>
</evidence>
<dbReference type="InterPro" id="IPR000276">
    <property type="entry name" value="GPCR_Rhodpsn"/>
</dbReference>
<evidence type="ECO:0000313" key="15">
    <source>
        <dbReference type="Proteomes" id="UP000887568"/>
    </source>
</evidence>
<feature type="region of interest" description="Disordered" evidence="11">
    <location>
        <begin position="268"/>
        <end position="307"/>
    </location>
</feature>
<dbReference type="GO" id="GO:0043410">
    <property type="term" value="P:positive regulation of MAPK cascade"/>
    <property type="evidence" value="ECO:0007669"/>
    <property type="project" value="TreeGrafter"/>
</dbReference>
<proteinExistence type="inferred from homology"/>
<dbReference type="GO" id="GO:0071880">
    <property type="term" value="P:adenylate cyclase-activating adrenergic receptor signaling pathway"/>
    <property type="evidence" value="ECO:0007669"/>
    <property type="project" value="TreeGrafter"/>
</dbReference>
<dbReference type="AlphaFoldDB" id="A0A914B4H1"/>
<comment type="similarity">
    <text evidence="10">Belongs to the G-protein coupled receptor 1 family.</text>
</comment>
<feature type="compositionally biased region" description="Low complexity" evidence="11">
    <location>
        <begin position="287"/>
        <end position="299"/>
    </location>
</feature>
<dbReference type="Pfam" id="PF00001">
    <property type="entry name" value="7tm_1"/>
    <property type="match status" value="1"/>
</dbReference>
<sequence length="408" mass="45793">MDSSNSSLIVSGSEAYEAFALDKSLWLNLSLIVMIVLGSVGNGLCCYAVAKYKFLRTVPNFYITALCVSDLIMCVFVLPPMVFNGFHEDGWVLGKLICRLWIFLFSVGAMSSILVLCMVSVDRYLSIATPVKYLKYRKPRIALAVIIGGWLAVVGISVVFTRQAYHANGCYLGSPTEPYRRLSLCMFWIPTTILVIVNVGTARAIWKINRPRRIGPARNPNVPRPAPVHNQRDVQADVLEMQQIRSDMPSCSSRRSTTMRHPTGVKADDATMANIPGPSFSKEPQRVASSAAVTPVTAPVDRRQQQDTDLRPNQQLRIEDIIAARRKKSFAMIAVVVGSYIVRWLPFFSIILYSKQHPEVYQTPVAPWPLVASLWLAFLNSTINPIIYASMKRDYKRAMKMILRCRRA</sequence>
<dbReference type="RefSeq" id="XP_038071181.1">
    <property type="nucleotide sequence ID" value="XM_038215253.1"/>
</dbReference>
<dbReference type="OrthoDB" id="9046662at2759"/>
<keyword evidence="4 12" id="KW-1133">Transmembrane helix</keyword>
<evidence type="ECO:0000256" key="10">
    <source>
        <dbReference type="RuleBase" id="RU000688"/>
    </source>
</evidence>
<dbReference type="PRINTS" id="PR00237">
    <property type="entry name" value="GPCRRHODOPSN"/>
</dbReference>
<dbReference type="EnsemblMetazoa" id="XM_038215253.1">
    <property type="protein sequence ID" value="XP_038071181.1"/>
    <property type="gene ID" value="LOC119740052"/>
</dbReference>
<dbReference type="PANTHER" id="PTHR24248">
    <property type="entry name" value="ADRENERGIC RECEPTOR-RELATED G-PROTEIN COUPLED RECEPTOR"/>
    <property type="match status" value="1"/>
</dbReference>
<dbReference type="SMART" id="SM01381">
    <property type="entry name" value="7TM_GPCR_Srsx"/>
    <property type="match status" value="1"/>
</dbReference>
<dbReference type="InterPro" id="IPR017452">
    <property type="entry name" value="GPCR_Rhodpsn_7TM"/>
</dbReference>
<keyword evidence="7" id="KW-1015">Disulfide bond</keyword>
<keyword evidence="6 12" id="KW-0472">Membrane</keyword>
<dbReference type="PROSITE" id="PS50262">
    <property type="entry name" value="G_PROTEIN_RECEP_F1_2"/>
    <property type="match status" value="1"/>
</dbReference>
<keyword evidence="5 10" id="KW-0297">G-protein coupled receptor</keyword>
<evidence type="ECO:0000256" key="12">
    <source>
        <dbReference type="SAM" id="Phobius"/>
    </source>
</evidence>
<dbReference type="PANTHER" id="PTHR24248:SF199">
    <property type="entry name" value="IP13425P-RELATED"/>
    <property type="match status" value="1"/>
</dbReference>
<protein>
    <recommendedName>
        <fullName evidence="13">G-protein coupled receptors family 1 profile domain-containing protein</fullName>
    </recommendedName>
</protein>
<evidence type="ECO:0000256" key="1">
    <source>
        <dbReference type="ARBA" id="ARBA00004651"/>
    </source>
</evidence>
<keyword evidence="3 10" id="KW-0812">Transmembrane</keyword>
<organism evidence="14 15">
    <name type="scientific">Patiria miniata</name>
    <name type="common">Bat star</name>
    <name type="synonym">Asterina miniata</name>
    <dbReference type="NCBI Taxonomy" id="46514"/>
    <lineage>
        <taxon>Eukaryota</taxon>
        <taxon>Metazoa</taxon>
        <taxon>Echinodermata</taxon>
        <taxon>Eleutherozoa</taxon>
        <taxon>Asterozoa</taxon>
        <taxon>Asteroidea</taxon>
        <taxon>Valvatacea</taxon>
        <taxon>Valvatida</taxon>
        <taxon>Asterinidae</taxon>
        <taxon>Patiria</taxon>
    </lineage>
</organism>
<feature type="transmembrane region" description="Helical" evidence="12">
    <location>
        <begin position="25"/>
        <end position="49"/>
    </location>
</feature>
<feature type="transmembrane region" description="Helical" evidence="12">
    <location>
        <begin position="141"/>
        <end position="161"/>
    </location>
</feature>
<keyword evidence="8 10" id="KW-0675">Receptor</keyword>
<keyword evidence="15" id="KW-1185">Reference proteome</keyword>
<feature type="domain" description="G-protein coupled receptors family 1 profile" evidence="13">
    <location>
        <begin position="41"/>
        <end position="388"/>
    </location>
</feature>
<evidence type="ECO:0000259" key="13">
    <source>
        <dbReference type="PROSITE" id="PS50262"/>
    </source>
</evidence>
<dbReference type="PROSITE" id="PS00237">
    <property type="entry name" value="G_PROTEIN_RECEP_F1_1"/>
    <property type="match status" value="1"/>
</dbReference>
<evidence type="ECO:0000256" key="4">
    <source>
        <dbReference type="ARBA" id="ARBA00022989"/>
    </source>
</evidence>
<evidence type="ECO:0000256" key="5">
    <source>
        <dbReference type="ARBA" id="ARBA00023040"/>
    </source>
</evidence>